<accession>A0ACC2I2V8</accession>
<proteinExistence type="predicted"/>
<evidence type="ECO:0000313" key="1">
    <source>
        <dbReference type="EMBL" id="KAJ8109539.1"/>
    </source>
</evidence>
<evidence type="ECO:0000313" key="2">
    <source>
        <dbReference type="Proteomes" id="UP001153331"/>
    </source>
</evidence>
<keyword evidence="2" id="KW-1185">Reference proteome</keyword>
<dbReference type="EMBL" id="JAPHNI010000602">
    <property type="protein sequence ID" value="KAJ8109539.1"/>
    <property type="molecule type" value="Genomic_DNA"/>
</dbReference>
<protein>
    <submittedName>
        <fullName evidence="1">Uncharacterized protein</fullName>
    </submittedName>
</protein>
<organism evidence="1 2">
    <name type="scientific">Boeremia exigua</name>
    <dbReference type="NCBI Taxonomy" id="749465"/>
    <lineage>
        <taxon>Eukaryota</taxon>
        <taxon>Fungi</taxon>
        <taxon>Dikarya</taxon>
        <taxon>Ascomycota</taxon>
        <taxon>Pezizomycotina</taxon>
        <taxon>Dothideomycetes</taxon>
        <taxon>Pleosporomycetidae</taxon>
        <taxon>Pleosporales</taxon>
        <taxon>Pleosporineae</taxon>
        <taxon>Didymellaceae</taxon>
        <taxon>Boeremia</taxon>
    </lineage>
</organism>
<comment type="caution">
    <text evidence="1">The sequence shown here is derived from an EMBL/GenBank/DDBJ whole genome shotgun (WGS) entry which is preliminary data.</text>
</comment>
<reference evidence="1" key="1">
    <citation type="submission" date="2022-11" db="EMBL/GenBank/DDBJ databases">
        <title>Genome Sequence of Boeremia exigua.</title>
        <authorList>
            <person name="Buettner E."/>
        </authorList>
    </citation>
    <scope>NUCLEOTIDE SEQUENCE</scope>
    <source>
        <strain evidence="1">CU02</strain>
    </source>
</reference>
<gene>
    <name evidence="1" type="ORF">OPT61_g7386</name>
</gene>
<name>A0ACC2I2V8_9PLEO</name>
<sequence>MTKEQALLVCPCSKLPGNHLDDPEQLFPFENKKRAEHQQACPLLALKTQHCKARLKELKQESARNPQRPEGGQTPAEAVQEQPGEKQKRASWFRKKEKLPTDSRTERDSPTVGGFAASLAAPATFIASLVTPAVQTSIESIIGIPYGNIHMSLMVGPLIIENGNPDFLQGTLCMVRERLRFMPIEVPGSSVNDCIGLDEQQTMYSPVGEHVIEPRRFRAKAFMKQVVGSPFWNVGETQDAEVDFVRAIAKASLSYGFARKKTPDWNQRKRKKTLKDLHEKLESIIKDRLKVYLRALVDKLYNPAIPLAFDILNNTCQKLCDNLIDRKIFSSFMVDARDCRERGRGPKEALYLLSFVSRPGSQDGSPRRVVPSSRSESTNGHTEEYLLRYRRFGHHNDTDIVDSLTEISFRGTAPRQEARMKAGRSKCGECKLLKHVWAFPFDSWSVAQLHLFRDRRFYSPGARSIAGHEPAQLNDVEWMQNRLRALDALQILGSVASAMHRSKLFRKNCHWDFEAKGILLPFANTKTNRASRKRQQLEIERKKHEMTLSERADDPAIHYDRIKLAGIYRAQPESHVFDHAKLHDCTLADWADLRHEDQVAAYKKLRDYRATHVDEIIESARRRSTRDERAAPPSLTAHGMPLSSQEEFEFDDLVSGDHNGSKTEVETTAGEKSGQCNCICDTHGDSAYTGGGSHGDGGLGDETCSQGGDHSSGGDHNSGGGYSSGGDW</sequence>
<dbReference type="Proteomes" id="UP001153331">
    <property type="component" value="Unassembled WGS sequence"/>
</dbReference>